<keyword evidence="3" id="KW-1185">Reference proteome</keyword>
<dbReference type="OrthoDB" id="333024at2759"/>
<feature type="region of interest" description="Disordered" evidence="1">
    <location>
        <begin position="359"/>
        <end position="384"/>
    </location>
</feature>
<dbReference type="PANTHER" id="PTHR46761:SF2">
    <property type="entry name" value="RAN GTPASE-ACTIVATING PROTEIN 1"/>
    <property type="match status" value="1"/>
</dbReference>
<feature type="compositionally biased region" description="Polar residues" evidence="1">
    <location>
        <begin position="489"/>
        <end position="499"/>
    </location>
</feature>
<dbReference type="AlphaFoldDB" id="A0A0S4JE02"/>
<evidence type="ECO:0000256" key="1">
    <source>
        <dbReference type="SAM" id="MobiDB-lite"/>
    </source>
</evidence>
<feature type="region of interest" description="Disordered" evidence="1">
    <location>
        <begin position="489"/>
        <end position="533"/>
    </location>
</feature>
<dbReference type="SUPFAM" id="SSF52047">
    <property type="entry name" value="RNI-like"/>
    <property type="match status" value="1"/>
</dbReference>
<feature type="compositionally biased region" description="Polar residues" evidence="1">
    <location>
        <begin position="359"/>
        <end position="378"/>
    </location>
</feature>
<gene>
    <name evidence="2" type="ORF">BSAL_06745</name>
</gene>
<name>A0A0S4JE02_BODSA</name>
<protein>
    <submittedName>
        <fullName evidence="2">Leucine-rich repeat protein, putative</fullName>
    </submittedName>
</protein>
<dbReference type="VEuPathDB" id="TriTrypDB:BSAL_06745"/>
<proteinExistence type="predicted"/>
<dbReference type="Proteomes" id="UP000051952">
    <property type="component" value="Unassembled WGS sequence"/>
</dbReference>
<dbReference type="Pfam" id="PF13516">
    <property type="entry name" value="LRR_6"/>
    <property type="match status" value="3"/>
</dbReference>
<dbReference type="EMBL" id="CYKH01001337">
    <property type="protein sequence ID" value="CUG86585.1"/>
    <property type="molecule type" value="Genomic_DNA"/>
</dbReference>
<dbReference type="SMART" id="SM00368">
    <property type="entry name" value="LRR_RI"/>
    <property type="match status" value="7"/>
</dbReference>
<dbReference type="GO" id="GO:0005096">
    <property type="term" value="F:GTPase activator activity"/>
    <property type="evidence" value="ECO:0007669"/>
    <property type="project" value="InterPro"/>
</dbReference>
<accession>A0A0S4JE02</accession>
<dbReference type="PANTHER" id="PTHR46761">
    <property type="entry name" value="RAN GTPASE-ACTIVATING PROTEIN 1"/>
    <property type="match status" value="1"/>
</dbReference>
<dbReference type="InterPro" id="IPR045203">
    <property type="entry name" value="RanGAP1/2"/>
</dbReference>
<dbReference type="InterPro" id="IPR001611">
    <property type="entry name" value="Leu-rich_rpt"/>
</dbReference>
<dbReference type="Gene3D" id="3.80.10.10">
    <property type="entry name" value="Ribonuclease Inhibitor"/>
    <property type="match status" value="1"/>
</dbReference>
<sequence length="533" mass="58157">MAMKHSPAGAAYLSACQREQADCALELLNAFNQNAREVQLNHRARPLVDSDIVCVADALRTKHTLRVLNLEENAFGLPAVQALIDSLVANPGCVRELRLGKNRLRDPAVVILGNALALNGAGLKVLDVSENSVTKLGVVPLCQALSSKFCDLVEVSLHNNALEADAALPLSQAMRQSNKLKHLHLGYNSLRDSGAVQLARSIPIASSLATLDLTANRIGPQGGTEIAKALLSPNCTLQRVNLRHNNFDDATFEFFGDVIVKNTSLTQLFLGFMRPSREVATQLIATLRYNRSIVLFDMYGWGVEPNDAWGGSREGITGWWRTAARRGQCRHTGAPSLPNQPQCVCSRCWCRFSNPATGRSNTPQRIPSSRAIGSTTPRGEQMTPIVHTGTYDKDVDVLLQELQDVHMDSELRRKLVFIISQLQVKMDTLRSYHQQQLAAIEERIRVCELKPACQCAGNNSNSNHHNRGVQYDVPSTTFFVAEGRSSTSWNPLSGSSTPSHVAVAPQQHATAPPPVSNGNNARSMSAAPKKKVS</sequence>
<evidence type="ECO:0000313" key="3">
    <source>
        <dbReference type="Proteomes" id="UP000051952"/>
    </source>
</evidence>
<evidence type="ECO:0000313" key="2">
    <source>
        <dbReference type="EMBL" id="CUG86585.1"/>
    </source>
</evidence>
<reference evidence="3" key="1">
    <citation type="submission" date="2015-09" db="EMBL/GenBank/DDBJ databases">
        <authorList>
            <consortium name="Pathogen Informatics"/>
        </authorList>
    </citation>
    <scope>NUCLEOTIDE SEQUENCE [LARGE SCALE GENOMIC DNA]</scope>
    <source>
        <strain evidence="3">Lake Konstanz</strain>
    </source>
</reference>
<organism evidence="2 3">
    <name type="scientific">Bodo saltans</name>
    <name type="common">Flagellated protozoan</name>
    <dbReference type="NCBI Taxonomy" id="75058"/>
    <lineage>
        <taxon>Eukaryota</taxon>
        <taxon>Discoba</taxon>
        <taxon>Euglenozoa</taxon>
        <taxon>Kinetoplastea</taxon>
        <taxon>Metakinetoplastina</taxon>
        <taxon>Eubodonida</taxon>
        <taxon>Bodonidae</taxon>
        <taxon>Bodo</taxon>
    </lineage>
</organism>
<dbReference type="InterPro" id="IPR032675">
    <property type="entry name" value="LRR_dom_sf"/>
</dbReference>